<accession>A0A0E9XZR0</accession>
<proteinExistence type="predicted"/>
<sequence>MLISYEKLLQSTQVNNNEKNSVFPQLPFVIEHTLAFCAKAIVNKKAK</sequence>
<dbReference type="AlphaFoldDB" id="A0A0E9XZR0"/>
<evidence type="ECO:0000313" key="1">
    <source>
        <dbReference type="EMBL" id="JAI08140.1"/>
    </source>
</evidence>
<reference evidence="1" key="1">
    <citation type="submission" date="2014-11" db="EMBL/GenBank/DDBJ databases">
        <authorList>
            <person name="Amaro Gonzalez C."/>
        </authorList>
    </citation>
    <scope>NUCLEOTIDE SEQUENCE</scope>
</reference>
<organism evidence="1">
    <name type="scientific">Anguilla anguilla</name>
    <name type="common">European freshwater eel</name>
    <name type="synonym">Muraena anguilla</name>
    <dbReference type="NCBI Taxonomy" id="7936"/>
    <lineage>
        <taxon>Eukaryota</taxon>
        <taxon>Metazoa</taxon>
        <taxon>Chordata</taxon>
        <taxon>Craniata</taxon>
        <taxon>Vertebrata</taxon>
        <taxon>Euteleostomi</taxon>
        <taxon>Actinopterygii</taxon>
        <taxon>Neopterygii</taxon>
        <taxon>Teleostei</taxon>
        <taxon>Anguilliformes</taxon>
        <taxon>Anguillidae</taxon>
        <taxon>Anguilla</taxon>
    </lineage>
</organism>
<protein>
    <submittedName>
        <fullName evidence="1">Uncharacterized protein</fullName>
    </submittedName>
</protein>
<name>A0A0E9XZR0_ANGAN</name>
<dbReference type="EMBL" id="GBXM01000438">
    <property type="protein sequence ID" value="JAI08140.1"/>
    <property type="molecule type" value="Transcribed_RNA"/>
</dbReference>
<reference evidence="1" key="2">
    <citation type="journal article" date="2015" name="Fish Shellfish Immunol.">
        <title>Early steps in the European eel (Anguilla anguilla)-Vibrio vulnificus interaction in the gills: Role of the RtxA13 toxin.</title>
        <authorList>
            <person name="Callol A."/>
            <person name="Pajuelo D."/>
            <person name="Ebbesson L."/>
            <person name="Teles M."/>
            <person name="MacKenzie S."/>
            <person name="Amaro C."/>
        </authorList>
    </citation>
    <scope>NUCLEOTIDE SEQUENCE</scope>
</reference>